<keyword evidence="2" id="KW-1185">Reference proteome</keyword>
<organism evidence="1 2">
    <name type="scientific">Acropora cervicornis</name>
    <name type="common">Staghorn coral</name>
    <dbReference type="NCBI Taxonomy" id="6130"/>
    <lineage>
        <taxon>Eukaryota</taxon>
        <taxon>Metazoa</taxon>
        <taxon>Cnidaria</taxon>
        <taxon>Anthozoa</taxon>
        <taxon>Hexacorallia</taxon>
        <taxon>Scleractinia</taxon>
        <taxon>Astrocoeniina</taxon>
        <taxon>Acroporidae</taxon>
        <taxon>Acropora</taxon>
    </lineage>
</organism>
<dbReference type="Proteomes" id="UP001249851">
    <property type="component" value="Unassembled WGS sequence"/>
</dbReference>
<dbReference type="AlphaFoldDB" id="A0AAD9V7W9"/>
<reference evidence="1" key="2">
    <citation type="journal article" date="2023" name="Science">
        <title>Genomic signatures of disease resistance in endangered staghorn corals.</title>
        <authorList>
            <person name="Vollmer S.V."/>
            <person name="Selwyn J.D."/>
            <person name="Despard B.A."/>
            <person name="Roesel C.L."/>
        </authorList>
    </citation>
    <scope>NUCLEOTIDE SEQUENCE</scope>
    <source>
        <strain evidence="1">K2</strain>
    </source>
</reference>
<sequence>MTTNKDIVTSSGVLTSSRNDHNLIYLLMHLTVPRARPSYMSIRSHKKYGPTKFLEDLQLVPFHMVNYFDYISDQLYMYGILFLDVLNEHALIKRIKIKVKPNPFVSPEIKQLMKTRDNWHRRAMKTNDKLHWNPYKFFTQDVKREIHLAERIYVKSQVINSKGNTNSVWKVINHCLPKESSCLPQFNDSHENMANSFNKYFSSVGSLTALKAGQFVYQPLCK</sequence>
<protein>
    <submittedName>
        <fullName evidence="1">Uncharacterized protein</fullName>
    </submittedName>
</protein>
<evidence type="ECO:0000313" key="2">
    <source>
        <dbReference type="Proteomes" id="UP001249851"/>
    </source>
</evidence>
<evidence type="ECO:0000313" key="1">
    <source>
        <dbReference type="EMBL" id="KAK2564558.1"/>
    </source>
</evidence>
<name>A0AAD9V7W9_ACRCE</name>
<reference evidence="1" key="1">
    <citation type="journal article" date="2023" name="G3 (Bethesda)">
        <title>Whole genome assembly and annotation of the endangered Caribbean coral Acropora cervicornis.</title>
        <authorList>
            <person name="Selwyn J.D."/>
            <person name="Vollmer S.V."/>
        </authorList>
    </citation>
    <scope>NUCLEOTIDE SEQUENCE</scope>
    <source>
        <strain evidence="1">K2</strain>
    </source>
</reference>
<comment type="caution">
    <text evidence="1">The sequence shown here is derived from an EMBL/GenBank/DDBJ whole genome shotgun (WGS) entry which is preliminary data.</text>
</comment>
<dbReference type="EMBL" id="JARQWQ010000022">
    <property type="protein sequence ID" value="KAK2564558.1"/>
    <property type="molecule type" value="Genomic_DNA"/>
</dbReference>
<gene>
    <name evidence="1" type="ORF">P5673_012009</name>
</gene>
<accession>A0AAD9V7W9</accession>
<proteinExistence type="predicted"/>